<dbReference type="InterPro" id="IPR051265">
    <property type="entry name" value="HIBADH-related_NP60_sf"/>
</dbReference>
<dbReference type="Proteomes" id="UP001055460">
    <property type="component" value="Plasmid pB"/>
</dbReference>
<dbReference type="Pfam" id="PF03446">
    <property type="entry name" value="NAD_binding_2"/>
    <property type="match status" value="1"/>
</dbReference>
<name>A0A9Q8YGI4_ENSAD</name>
<protein>
    <submittedName>
        <fullName evidence="5">NAD(P)-binding domain-containing protein</fullName>
    </submittedName>
</protein>
<evidence type="ECO:0000313" key="6">
    <source>
        <dbReference type="Proteomes" id="UP001055460"/>
    </source>
</evidence>
<dbReference type="AlphaFoldDB" id="A0A9Q8YGI4"/>
<evidence type="ECO:0000256" key="1">
    <source>
        <dbReference type="ARBA" id="ARBA00023002"/>
    </source>
</evidence>
<dbReference type="PIRSF" id="PIRSF000103">
    <property type="entry name" value="HIBADH"/>
    <property type="match status" value="1"/>
</dbReference>
<dbReference type="PANTHER" id="PTHR43580:SF2">
    <property type="entry name" value="CYTOKINE-LIKE NUCLEAR FACTOR N-PAC"/>
    <property type="match status" value="1"/>
</dbReference>
<dbReference type="RefSeq" id="WP_192438944.1">
    <property type="nucleotide sequence ID" value="NZ_CP098809.1"/>
</dbReference>
<geneLocation type="plasmid" evidence="5 6">
    <name>pB</name>
</geneLocation>
<dbReference type="GO" id="GO:0031491">
    <property type="term" value="F:nucleosome binding"/>
    <property type="evidence" value="ECO:0007669"/>
    <property type="project" value="TreeGrafter"/>
</dbReference>
<dbReference type="InterPro" id="IPR015815">
    <property type="entry name" value="HIBADH-related"/>
</dbReference>
<dbReference type="InterPro" id="IPR008927">
    <property type="entry name" value="6-PGluconate_DH-like_C_sf"/>
</dbReference>
<keyword evidence="1" id="KW-0560">Oxidoreductase</keyword>
<evidence type="ECO:0000259" key="3">
    <source>
        <dbReference type="Pfam" id="PF03446"/>
    </source>
</evidence>
<keyword evidence="5" id="KW-0614">Plasmid</keyword>
<dbReference type="GO" id="GO:0016491">
    <property type="term" value="F:oxidoreductase activity"/>
    <property type="evidence" value="ECO:0007669"/>
    <property type="project" value="UniProtKB-KW"/>
</dbReference>
<dbReference type="InterPro" id="IPR036291">
    <property type="entry name" value="NAD(P)-bd_dom_sf"/>
</dbReference>
<sequence>MSEVAVIGLGRMGSALAKALITSGRSVTVWNRTPGKAEALEHLGASRAETPSAAIAASSTLIVCLSDYAATSMVLDDASATDLLQRKTVVQLTSGTPKQARQLEEWVANRGGSYLDGAISAWPSQIGGPEASIVIAGRESVFTSLEASLRLLAPNLTHVGNDISRAKVLFNAALAYFAGHWIGFSHGAAMCAAEGMDVAEFGETIASLSPMFADDLRHMGRAIEGNRFADPQSTIRSVGVDITRLVEIADDLNINTAFPAFASDLFRNATDAGYGAEEHCAIVKVIRAR</sequence>
<feature type="domain" description="6-phosphogluconate dehydrogenase NADP-binding" evidence="3">
    <location>
        <begin position="4"/>
        <end position="160"/>
    </location>
</feature>
<dbReference type="GO" id="GO:0140673">
    <property type="term" value="P:transcription elongation-coupled chromatin remodeling"/>
    <property type="evidence" value="ECO:0007669"/>
    <property type="project" value="TreeGrafter"/>
</dbReference>
<evidence type="ECO:0000313" key="5">
    <source>
        <dbReference type="EMBL" id="USJ27179.1"/>
    </source>
</evidence>
<gene>
    <name evidence="5" type="ORF">NE863_32335</name>
</gene>
<accession>A0A9Q8YGI4</accession>
<dbReference type="GO" id="GO:0000785">
    <property type="term" value="C:chromatin"/>
    <property type="evidence" value="ECO:0007669"/>
    <property type="project" value="TreeGrafter"/>
</dbReference>
<dbReference type="EMBL" id="CP098809">
    <property type="protein sequence ID" value="USJ27179.1"/>
    <property type="molecule type" value="Genomic_DNA"/>
</dbReference>
<dbReference type="Gene3D" id="3.40.50.720">
    <property type="entry name" value="NAD(P)-binding Rossmann-like Domain"/>
    <property type="match status" value="1"/>
</dbReference>
<dbReference type="GO" id="GO:0050661">
    <property type="term" value="F:NADP binding"/>
    <property type="evidence" value="ECO:0007669"/>
    <property type="project" value="InterPro"/>
</dbReference>
<dbReference type="Gene3D" id="1.10.1040.10">
    <property type="entry name" value="N-(1-d-carboxylethyl)-l-norvaline Dehydrogenase, domain 2"/>
    <property type="match status" value="1"/>
</dbReference>
<dbReference type="InterPro" id="IPR006115">
    <property type="entry name" value="6PGDH_NADP-bd"/>
</dbReference>
<dbReference type="Pfam" id="PF21761">
    <property type="entry name" value="RedAm-like_C"/>
    <property type="match status" value="1"/>
</dbReference>
<dbReference type="PANTHER" id="PTHR43580">
    <property type="entry name" value="OXIDOREDUCTASE GLYR1-RELATED"/>
    <property type="match status" value="1"/>
</dbReference>
<organism evidence="5 6">
    <name type="scientific">Ensifer adhaerens</name>
    <name type="common">Sinorhizobium morelense</name>
    <dbReference type="NCBI Taxonomy" id="106592"/>
    <lineage>
        <taxon>Bacteria</taxon>
        <taxon>Pseudomonadati</taxon>
        <taxon>Pseudomonadota</taxon>
        <taxon>Alphaproteobacteria</taxon>
        <taxon>Hyphomicrobiales</taxon>
        <taxon>Rhizobiaceae</taxon>
        <taxon>Sinorhizobium/Ensifer group</taxon>
        <taxon>Ensifer</taxon>
    </lineage>
</organism>
<evidence type="ECO:0000256" key="2">
    <source>
        <dbReference type="PIRSR" id="PIRSR000103-1"/>
    </source>
</evidence>
<feature type="domain" description="NADPH-dependent reductive aminase-like C-terminal" evidence="4">
    <location>
        <begin position="162"/>
        <end position="287"/>
    </location>
</feature>
<proteinExistence type="predicted"/>
<dbReference type="InterPro" id="IPR013328">
    <property type="entry name" value="6PGD_dom2"/>
</dbReference>
<dbReference type="GO" id="GO:0003677">
    <property type="term" value="F:DNA binding"/>
    <property type="evidence" value="ECO:0007669"/>
    <property type="project" value="TreeGrafter"/>
</dbReference>
<dbReference type="InterPro" id="IPR048666">
    <property type="entry name" value="RedAm-like_C"/>
</dbReference>
<dbReference type="SUPFAM" id="SSF51735">
    <property type="entry name" value="NAD(P)-binding Rossmann-fold domains"/>
    <property type="match status" value="1"/>
</dbReference>
<evidence type="ECO:0000259" key="4">
    <source>
        <dbReference type="Pfam" id="PF21761"/>
    </source>
</evidence>
<reference evidence="5" key="1">
    <citation type="submission" date="2022-06" db="EMBL/GenBank/DDBJ databases">
        <title>Physiological and biochemical characterization and genomic elucidation of a strain of the genus Ensifer adhaerens M8 that combines arsenic oxidation and chromium reduction.</title>
        <authorList>
            <person name="Li X."/>
            <person name="Yu c."/>
        </authorList>
    </citation>
    <scope>NUCLEOTIDE SEQUENCE</scope>
    <source>
        <strain evidence="5">M8</strain>
        <plasmid evidence="5">pB</plasmid>
    </source>
</reference>
<feature type="active site" evidence="2">
    <location>
        <position position="167"/>
    </location>
</feature>
<dbReference type="SUPFAM" id="SSF48179">
    <property type="entry name" value="6-phosphogluconate dehydrogenase C-terminal domain-like"/>
    <property type="match status" value="1"/>
</dbReference>